<sequence precursor="true">MKRQIALFSLVAAILIAAPQLAQAGHWQFGGRIQSDTYYLHQATHRLHQLIHHRTGFSHLDDKAHHLDEAAAHFAETAAHGGSLSHLRADFQETARELRHVQTLLIHACHVRNDWLVQQTWADVERAFDRVYYDLYSRHCGFISYTCQIGGHFDDHHGHGHKVGGFPHNVNKFPIQKPNHKFPINQPHIGGTIKLGPVTIQTKKVFSNPSRKWNNHFNKGGFHK</sequence>
<name>A0A5C5VP92_9BACT</name>
<keyword evidence="1" id="KW-0732">Signal</keyword>
<proteinExistence type="predicted"/>
<dbReference type="AlphaFoldDB" id="A0A5C5VP92"/>
<evidence type="ECO:0000313" key="3">
    <source>
        <dbReference type="Proteomes" id="UP000318878"/>
    </source>
</evidence>
<feature type="chain" id="PRO_5023006645" evidence="1">
    <location>
        <begin position="25"/>
        <end position="224"/>
    </location>
</feature>
<comment type="caution">
    <text evidence="2">The sequence shown here is derived from an EMBL/GenBank/DDBJ whole genome shotgun (WGS) entry which is preliminary data.</text>
</comment>
<evidence type="ECO:0000313" key="2">
    <source>
        <dbReference type="EMBL" id="TWT39462.1"/>
    </source>
</evidence>
<gene>
    <name evidence="2" type="ORF">Enr8_11610</name>
</gene>
<organism evidence="2 3">
    <name type="scientific">Blastopirellula retiformator</name>
    <dbReference type="NCBI Taxonomy" id="2527970"/>
    <lineage>
        <taxon>Bacteria</taxon>
        <taxon>Pseudomonadati</taxon>
        <taxon>Planctomycetota</taxon>
        <taxon>Planctomycetia</taxon>
        <taxon>Pirellulales</taxon>
        <taxon>Pirellulaceae</taxon>
        <taxon>Blastopirellula</taxon>
    </lineage>
</organism>
<evidence type="ECO:0000256" key="1">
    <source>
        <dbReference type="SAM" id="SignalP"/>
    </source>
</evidence>
<dbReference type="RefSeq" id="WP_146429631.1">
    <property type="nucleotide sequence ID" value="NZ_SJPF01000001.1"/>
</dbReference>
<accession>A0A5C5VP92</accession>
<feature type="signal peptide" evidence="1">
    <location>
        <begin position="1"/>
        <end position="24"/>
    </location>
</feature>
<dbReference type="EMBL" id="SJPF01000001">
    <property type="protein sequence ID" value="TWT39462.1"/>
    <property type="molecule type" value="Genomic_DNA"/>
</dbReference>
<reference evidence="2 3" key="1">
    <citation type="submission" date="2019-02" db="EMBL/GenBank/DDBJ databases">
        <title>Deep-cultivation of Planctomycetes and their phenomic and genomic characterization uncovers novel biology.</title>
        <authorList>
            <person name="Wiegand S."/>
            <person name="Jogler M."/>
            <person name="Boedeker C."/>
            <person name="Pinto D."/>
            <person name="Vollmers J."/>
            <person name="Rivas-Marin E."/>
            <person name="Kohn T."/>
            <person name="Peeters S.H."/>
            <person name="Heuer A."/>
            <person name="Rast P."/>
            <person name="Oberbeckmann S."/>
            <person name="Bunk B."/>
            <person name="Jeske O."/>
            <person name="Meyerdierks A."/>
            <person name="Storesund J.E."/>
            <person name="Kallscheuer N."/>
            <person name="Luecker S."/>
            <person name="Lage O.M."/>
            <person name="Pohl T."/>
            <person name="Merkel B.J."/>
            <person name="Hornburger P."/>
            <person name="Mueller R.-W."/>
            <person name="Bruemmer F."/>
            <person name="Labrenz M."/>
            <person name="Spormann A.M."/>
            <person name="Op Den Camp H."/>
            <person name="Overmann J."/>
            <person name="Amann R."/>
            <person name="Jetten M.S.M."/>
            <person name="Mascher T."/>
            <person name="Medema M.H."/>
            <person name="Devos D.P."/>
            <person name="Kaster A.-K."/>
            <person name="Ovreas L."/>
            <person name="Rohde M."/>
            <person name="Galperin M.Y."/>
            <person name="Jogler C."/>
        </authorList>
    </citation>
    <scope>NUCLEOTIDE SEQUENCE [LARGE SCALE GENOMIC DNA]</scope>
    <source>
        <strain evidence="2 3">Enr8</strain>
    </source>
</reference>
<dbReference type="OrthoDB" id="274505at2"/>
<keyword evidence="3" id="KW-1185">Reference proteome</keyword>
<dbReference type="Proteomes" id="UP000318878">
    <property type="component" value="Unassembled WGS sequence"/>
</dbReference>
<protein>
    <submittedName>
        <fullName evidence="2">Uncharacterized protein</fullName>
    </submittedName>
</protein>